<evidence type="ECO:0000313" key="4">
    <source>
        <dbReference type="EMBL" id="QXJ21596.1"/>
    </source>
</evidence>
<keyword evidence="2" id="KW-1133">Transmembrane helix</keyword>
<proteinExistence type="predicted"/>
<dbReference type="SUPFAM" id="SSF47090">
    <property type="entry name" value="PGBD-like"/>
    <property type="match status" value="1"/>
</dbReference>
<accession>A0ABX8QT99</accession>
<feature type="transmembrane region" description="Helical" evidence="2">
    <location>
        <begin position="158"/>
        <end position="178"/>
    </location>
</feature>
<evidence type="ECO:0000313" key="5">
    <source>
        <dbReference type="Proteomes" id="UP001049518"/>
    </source>
</evidence>
<keyword evidence="2" id="KW-0472">Membrane</keyword>
<feature type="domain" description="Peptidoglycan binding-like" evidence="3">
    <location>
        <begin position="272"/>
        <end position="319"/>
    </location>
</feature>
<dbReference type="Gene3D" id="1.10.101.10">
    <property type="entry name" value="PGBD-like superfamily/PGBD"/>
    <property type="match status" value="1"/>
</dbReference>
<name>A0ABX8QT99_9ACTN</name>
<organism evidence="4 5">
    <name type="scientific">Actinomadura graeca</name>
    <dbReference type="NCBI Taxonomy" id="2750812"/>
    <lineage>
        <taxon>Bacteria</taxon>
        <taxon>Bacillati</taxon>
        <taxon>Actinomycetota</taxon>
        <taxon>Actinomycetes</taxon>
        <taxon>Streptosporangiales</taxon>
        <taxon>Thermomonosporaceae</taxon>
        <taxon>Actinomadura</taxon>
    </lineage>
</organism>
<dbReference type="InterPro" id="IPR002477">
    <property type="entry name" value="Peptidoglycan-bd-like"/>
</dbReference>
<feature type="region of interest" description="Disordered" evidence="1">
    <location>
        <begin position="1"/>
        <end position="155"/>
    </location>
</feature>
<keyword evidence="5" id="KW-1185">Reference proteome</keyword>
<reference evidence="4" key="1">
    <citation type="submission" date="2020-07" db="EMBL/GenBank/DDBJ databases">
        <authorList>
            <person name="Tarantini F.S."/>
            <person name="Hong K.W."/>
            <person name="Chan K.G."/>
        </authorList>
    </citation>
    <scope>NUCLEOTIDE SEQUENCE</scope>
    <source>
        <strain evidence="4">32-07</strain>
    </source>
</reference>
<dbReference type="EMBL" id="CP059572">
    <property type="protein sequence ID" value="QXJ21596.1"/>
    <property type="molecule type" value="Genomic_DNA"/>
</dbReference>
<feature type="compositionally biased region" description="Basic and acidic residues" evidence="1">
    <location>
        <begin position="109"/>
        <end position="126"/>
    </location>
</feature>
<gene>
    <name evidence="4" type="ORF">AGRA3207_002466</name>
</gene>
<dbReference type="Proteomes" id="UP001049518">
    <property type="component" value="Chromosome"/>
</dbReference>
<feature type="compositionally biased region" description="Basic and acidic residues" evidence="1">
    <location>
        <begin position="62"/>
        <end position="72"/>
    </location>
</feature>
<feature type="compositionally biased region" description="Basic and acidic residues" evidence="1">
    <location>
        <begin position="23"/>
        <end position="53"/>
    </location>
</feature>
<dbReference type="Pfam" id="PF01471">
    <property type="entry name" value="PG_binding_1"/>
    <property type="match status" value="1"/>
</dbReference>
<feature type="compositionally biased region" description="Basic and acidic residues" evidence="1">
    <location>
        <begin position="83"/>
        <end position="92"/>
    </location>
</feature>
<keyword evidence="2" id="KW-0812">Transmembrane</keyword>
<dbReference type="InterPro" id="IPR036366">
    <property type="entry name" value="PGBDSf"/>
</dbReference>
<evidence type="ECO:0000259" key="3">
    <source>
        <dbReference type="Pfam" id="PF01471"/>
    </source>
</evidence>
<sequence>MRLGRRRRREGGLGQGRRKERACRRQEPEPRRDGRQVRPVHAAERHPDGGPEARRRRPAQARRADQEGDGRQGDAGVPPVRPAGERSREGRPEAPGAGPRVRRVHARERRGEVRRPQARPAGDHDRRQRRRGPRVQGGPGEVPRDHGGRPQVRGRRRVAVAAAVVVAVGGGGTVAALGSGGGSGGGAASALPPNTTRVARQTLKDTQTEDGRLGYGPSSTATSRLRGTITWVPESGDEITRGRPLYEVDGDPVMLMYGSRPSYRPLRAGTEGADVRRFEKNLAALGYDGFTVDGAYTSATADAVREWQDVHGLAETGVVELGRVVFAPGPVRVDGLQAGAGDPTGPGQKVLTYTGTDKAVTVELETTDQRMAKKGAAVEVTLPGDETVPGKIDEVSTVVEPGSAQGEDPTTKVEVTVWLRSRKARKAAAAYALAAVDVTFTAGQRGNVLTVPVAALVALEEGGFGVEVVKDGASSYAAVTTGLFADGKVEVSGQGIAEGTVVGIPK</sequence>
<dbReference type="Gene3D" id="2.40.420.20">
    <property type="match status" value="1"/>
</dbReference>
<evidence type="ECO:0000256" key="1">
    <source>
        <dbReference type="SAM" id="MobiDB-lite"/>
    </source>
</evidence>
<protein>
    <submittedName>
        <fullName evidence="4">Peptidoglycan-binding protein</fullName>
    </submittedName>
</protein>
<dbReference type="InterPro" id="IPR036365">
    <property type="entry name" value="PGBD-like_sf"/>
</dbReference>
<evidence type="ECO:0000256" key="2">
    <source>
        <dbReference type="SAM" id="Phobius"/>
    </source>
</evidence>